<accession>A0A8S2AR41</accession>
<keyword evidence="3" id="KW-1185">Reference proteome</keyword>
<evidence type="ECO:0008006" key="4">
    <source>
        <dbReference type="Google" id="ProtNLM"/>
    </source>
</evidence>
<feature type="compositionally biased region" description="Polar residues" evidence="1">
    <location>
        <begin position="283"/>
        <end position="294"/>
    </location>
</feature>
<evidence type="ECO:0000313" key="3">
    <source>
        <dbReference type="Proteomes" id="UP000682877"/>
    </source>
</evidence>
<feature type="compositionally biased region" description="Basic residues" evidence="1">
    <location>
        <begin position="173"/>
        <end position="182"/>
    </location>
</feature>
<gene>
    <name evidence="2" type="ORF">AARE701A_LOCUS18197</name>
</gene>
<proteinExistence type="predicted"/>
<dbReference type="PANTHER" id="PTHR33443:SF30">
    <property type="entry name" value="SARCOSINE DEHYDROGENASE-2C PROTEIN"/>
    <property type="match status" value="1"/>
</dbReference>
<dbReference type="AlphaFoldDB" id="A0A8S2AR41"/>
<feature type="region of interest" description="Disordered" evidence="1">
    <location>
        <begin position="165"/>
        <end position="345"/>
    </location>
</feature>
<organism evidence="2 3">
    <name type="scientific">Arabidopsis arenosa</name>
    <name type="common">Sand rock-cress</name>
    <name type="synonym">Cardaminopsis arenosa</name>
    <dbReference type="NCBI Taxonomy" id="38785"/>
    <lineage>
        <taxon>Eukaryota</taxon>
        <taxon>Viridiplantae</taxon>
        <taxon>Streptophyta</taxon>
        <taxon>Embryophyta</taxon>
        <taxon>Tracheophyta</taxon>
        <taxon>Spermatophyta</taxon>
        <taxon>Magnoliopsida</taxon>
        <taxon>eudicotyledons</taxon>
        <taxon>Gunneridae</taxon>
        <taxon>Pentapetalae</taxon>
        <taxon>rosids</taxon>
        <taxon>malvids</taxon>
        <taxon>Brassicales</taxon>
        <taxon>Brassicaceae</taxon>
        <taxon>Camelineae</taxon>
        <taxon>Arabidopsis</taxon>
    </lineage>
</organism>
<name>A0A8S2AR41_ARAAE</name>
<evidence type="ECO:0000256" key="1">
    <source>
        <dbReference type="SAM" id="MobiDB-lite"/>
    </source>
</evidence>
<evidence type="ECO:0000313" key="2">
    <source>
        <dbReference type="EMBL" id="CAE6171054.1"/>
    </source>
</evidence>
<sequence>MTSMNHIVVDVSSDEDDDKPVDYSYLFDEILGISNEKKPIKSTDLLNEDDDDCVILDCDPTAKETAIETCGTDEVLVVGQKGEIACRDFPHPRHACAKYPFKSTLHQTFCEMCHCYVCDTRAPCPYWFSGGISNIDHCHANDKEKTWKNQRECIRTENMLPRAVSKPASTKLQFKRPPRRRSVLVPVPSLHNSSSPGTQFGIRACSTATRVASRPKTYTRPGNRTEQLRTLQQNPRLQPQAVQSLPNHRGGSNNGNPSPQAVPSNPYVWTRRPSKGVYPPENSVKNISQGSQPTHYAPPMASQGAQPTLYAPPMASQGAQPTDHAPPMASQGSQPTRFAPPVASQGNAQRIVTGYISTVPVSHSKEYAKQFSRNMYSANVQTSAVSAMTPNPLANQQQQHQQSGRGTDRVLSEFEDWLLDDSTLSCPLSGEDNAASTFKIDFETFLND</sequence>
<dbReference type="PANTHER" id="PTHR33443">
    <property type="entry name" value="ZGC:112980"/>
    <property type="match status" value="1"/>
</dbReference>
<dbReference type="InterPro" id="IPR053234">
    <property type="entry name" value="RPM1_Interactor"/>
</dbReference>
<reference evidence="2" key="1">
    <citation type="submission" date="2021-01" db="EMBL/GenBank/DDBJ databases">
        <authorList>
            <person name="Bezrukov I."/>
        </authorList>
    </citation>
    <scope>NUCLEOTIDE SEQUENCE</scope>
</reference>
<dbReference type="EMBL" id="LR999457">
    <property type="protein sequence ID" value="CAE6171054.1"/>
    <property type="molecule type" value="Genomic_DNA"/>
</dbReference>
<protein>
    <recommendedName>
        <fullName evidence="4">RPM1 interacting protein 13</fullName>
    </recommendedName>
</protein>
<dbReference type="Proteomes" id="UP000682877">
    <property type="component" value="Chromosome 7"/>
</dbReference>
<feature type="compositionally biased region" description="Polar residues" evidence="1">
    <location>
        <begin position="220"/>
        <end position="263"/>
    </location>
</feature>